<accession>A0ABM1NDB9</accession>
<evidence type="ECO:0000256" key="4">
    <source>
        <dbReference type="SAM" id="Phobius"/>
    </source>
</evidence>
<dbReference type="PANTHER" id="PTHR48043:SF159">
    <property type="entry name" value="EG:EG0003.4 PROTEIN-RELATED"/>
    <property type="match status" value="1"/>
</dbReference>
<dbReference type="SUPFAM" id="SSF53756">
    <property type="entry name" value="UDP-Glycosyltransferase/glycogen phosphorylase"/>
    <property type="match status" value="2"/>
</dbReference>
<dbReference type="Gene3D" id="3.40.50.2000">
    <property type="entry name" value="Glycogen Phosphorylase B"/>
    <property type="match status" value="3"/>
</dbReference>
<keyword evidence="4" id="KW-0472">Membrane</keyword>
<keyword evidence="5" id="KW-1185">Reference proteome</keyword>
<dbReference type="CDD" id="cd03784">
    <property type="entry name" value="GT1_Gtf-like"/>
    <property type="match status" value="2"/>
</dbReference>
<dbReference type="RefSeq" id="XP_017784819.1">
    <property type="nucleotide sequence ID" value="XM_017929330.1"/>
</dbReference>
<keyword evidence="4" id="KW-0812">Transmembrane</keyword>
<evidence type="ECO:0000256" key="2">
    <source>
        <dbReference type="ARBA" id="ARBA00022676"/>
    </source>
</evidence>
<comment type="similarity">
    <text evidence="1">Belongs to the UDP-glycosyltransferase family.</text>
</comment>
<protein>
    <submittedName>
        <fullName evidence="6">UDP-glucuronosyltransferase 2B2-like</fullName>
    </submittedName>
</protein>
<dbReference type="InterPro" id="IPR035595">
    <property type="entry name" value="UDP_glycos_trans_CS"/>
</dbReference>
<reference evidence="6" key="1">
    <citation type="submission" date="2025-08" db="UniProtKB">
        <authorList>
            <consortium name="RefSeq"/>
        </authorList>
    </citation>
    <scope>IDENTIFICATION</scope>
    <source>
        <tissue evidence="6">Whole Larva</tissue>
    </source>
</reference>
<keyword evidence="4" id="KW-1133">Transmembrane helix</keyword>
<dbReference type="InterPro" id="IPR050271">
    <property type="entry name" value="UDP-glycosyltransferase"/>
</dbReference>
<sequence length="970" mass="112778">MKELAKRGHELVVITTDPLKENINNMKQIDVSYSYEFWNNKHNVTKIINEDNRNPLAMMDKFYHMLTDIIIYQLEHPEVQRLINDKNEHFDLLMVEYMLPTFFSFKHRFNCPMIGMASLDSPYHGHTAVGNPVHAVLYPEFSFPFKSQKLSFLERLQSFLFLQFSMIYGELKVFPEEERTKVKYFGNDYPPLSDIMASVDMLFINVNHIFHTIRPLTPATITIGPFTHIKPPKALPKDLEVFLDEAKEGVIYFSLGSNVKSKDIPEETRTIILKTFAKLPYKILWKFEAEKLPGKPDNVKIVKWLPQQDVLRHKNIKLFISQCGLQSLEESLYNYVPLLGLPFFADQMNNGLKLEISRLGISLDYKELTMENFSYSINEMINNPKYKNRVKELTNLVKDEPMTGLERAVWWTEYVLRNKGAQHLKGPAKDIPTYQYYYLDIISFLIKCFQHNMVPSAFLIMCLLIFWADAARILAVFSVPSYSHYQVYNPIINELVRRGHDVVSLTTYPMMNPAKNLRQIDLSFAQDMWHKDYQLTKIIKENKYNPLAMNYMLTYILNSIINAELESAQVQELIKNETEVFDVLLVEFMMFSTMAFKHRFKVPTVGIASMDSTYDGHLAIGNPINPVLYPEYSLPLKDQNLDFVERLISFIYLVTSEILSRLLLYPMEQATIMKYFGENYPYVVDLRNSIDFLLINTNHVFHSIRPLTPATVSIGPGIHLQPLKELPKDLKDFLDSAKEGAIYFSLGSNVKSEDIPDATKEMILKVFSELPYKILWKYEQKDSLQQMGNLRIANWVPQQDVLRHKNIKLFISQCGLQSLEEALFSHVPVVGIPYFGDQDANAVKLKQRGLGVVLDHEKLSYDKFKDAIIEVISNPSYKKRAVELASLIKDEPMTGLERAVFWIEYVIRNRGAQHLKGPGIEMPLYKYYFLDILALFVSLFVFLSFIFYLSYKLLSSIYRNAKFIRKYKNN</sequence>
<dbReference type="InterPro" id="IPR002213">
    <property type="entry name" value="UDP_glucos_trans"/>
</dbReference>
<dbReference type="GeneID" id="108568324"/>
<organism evidence="5 6">
    <name type="scientific">Nicrophorus vespilloides</name>
    <name type="common">Boreal carrion beetle</name>
    <dbReference type="NCBI Taxonomy" id="110193"/>
    <lineage>
        <taxon>Eukaryota</taxon>
        <taxon>Metazoa</taxon>
        <taxon>Ecdysozoa</taxon>
        <taxon>Arthropoda</taxon>
        <taxon>Hexapoda</taxon>
        <taxon>Insecta</taxon>
        <taxon>Pterygota</taxon>
        <taxon>Neoptera</taxon>
        <taxon>Endopterygota</taxon>
        <taxon>Coleoptera</taxon>
        <taxon>Polyphaga</taxon>
        <taxon>Staphyliniformia</taxon>
        <taxon>Silphidae</taxon>
        <taxon>Nicrophorinae</taxon>
        <taxon>Nicrophorus</taxon>
    </lineage>
</organism>
<dbReference type="PANTHER" id="PTHR48043">
    <property type="entry name" value="EG:EG0003.4 PROTEIN-RELATED"/>
    <property type="match status" value="1"/>
</dbReference>
<evidence type="ECO:0000256" key="1">
    <source>
        <dbReference type="ARBA" id="ARBA00009995"/>
    </source>
</evidence>
<keyword evidence="3" id="KW-0808">Transferase</keyword>
<proteinExistence type="inferred from homology"/>
<dbReference type="PROSITE" id="PS00375">
    <property type="entry name" value="UDPGT"/>
    <property type="match status" value="2"/>
</dbReference>
<keyword evidence="2" id="KW-0328">Glycosyltransferase</keyword>
<evidence type="ECO:0000313" key="6">
    <source>
        <dbReference type="RefSeq" id="XP_017784819.1"/>
    </source>
</evidence>
<dbReference type="Pfam" id="PF00201">
    <property type="entry name" value="UDPGT"/>
    <property type="match status" value="2"/>
</dbReference>
<evidence type="ECO:0000256" key="3">
    <source>
        <dbReference type="ARBA" id="ARBA00022679"/>
    </source>
</evidence>
<dbReference type="Proteomes" id="UP000695000">
    <property type="component" value="Unplaced"/>
</dbReference>
<gene>
    <name evidence="6" type="primary">LOC108568324</name>
</gene>
<feature type="transmembrane region" description="Helical" evidence="4">
    <location>
        <begin position="927"/>
        <end position="949"/>
    </location>
</feature>
<name>A0ABM1NDB9_NICVS</name>
<evidence type="ECO:0000313" key="5">
    <source>
        <dbReference type="Proteomes" id="UP000695000"/>
    </source>
</evidence>